<dbReference type="RefSeq" id="WP_344323931.1">
    <property type="nucleotide sequence ID" value="NZ_BAAASZ010000026.1"/>
</dbReference>
<feature type="domain" description="M23ase beta-sheet core" evidence="2">
    <location>
        <begin position="186"/>
        <end position="280"/>
    </location>
</feature>
<dbReference type="PANTHER" id="PTHR21666:SF270">
    <property type="entry name" value="MUREIN HYDROLASE ACTIVATOR ENVC"/>
    <property type="match status" value="1"/>
</dbReference>
<dbReference type="PANTHER" id="PTHR21666">
    <property type="entry name" value="PEPTIDASE-RELATED"/>
    <property type="match status" value="1"/>
</dbReference>
<dbReference type="Proteomes" id="UP001501638">
    <property type="component" value="Unassembled WGS sequence"/>
</dbReference>
<dbReference type="Pfam" id="PF01551">
    <property type="entry name" value="Peptidase_M23"/>
    <property type="match status" value="1"/>
</dbReference>
<accession>A0ABP5XBI8</accession>
<dbReference type="InterPro" id="IPR016047">
    <property type="entry name" value="M23ase_b-sheet_dom"/>
</dbReference>
<keyword evidence="4" id="KW-1185">Reference proteome</keyword>
<evidence type="ECO:0000313" key="3">
    <source>
        <dbReference type="EMBL" id="GAA2448699.1"/>
    </source>
</evidence>
<reference evidence="4" key="1">
    <citation type="journal article" date="2019" name="Int. J. Syst. Evol. Microbiol.">
        <title>The Global Catalogue of Microorganisms (GCM) 10K type strain sequencing project: providing services to taxonomists for standard genome sequencing and annotation.</title>
        <authorList>
            <consortium name="The Broad Institute Genomics Platform"/>
            <consortium name="The Broad Institute Genome Sequencing Center for Infectious Disease"/>
            <person name="Wu L."/>
            <person name="Ma J."/>
        </authorList>
    </citation>
    <scope>NUCLEOTIDE SEQUENCE [LARGE SCALE GENOMIC DNA]</scope>
    <source>
        <strain evidence="4">JCM 6305</strain>
    </source>
</reference>
<protein>
    <submittedName>
        <fullName evidence="3">M23 family metallopeptidase</fullName>
    </submittedName>
</protein>
<dbReference type="Gene3D" id="2.70.70.10">
    <property type="entry name" value="Glucose Permease (Domain IIA)"/>
    <property type="match status" value="1"/>
</dbReference>
<organism evidence="3 4">
    <name type="scientific">Streptomyces macrosporus</name>
    <dbReference type="NCBI Taxonomy" id="44032"/>
    <lineage>
        <taxon>Bacteria</taxon>
        <taxon>Bacillati</taxon>
        <taxon>Actinomycetota</taxon>
        <taxon>Actinomycetes</taxon>
        <taxon>Kitasatosporales</taxon>
        <taxon>Streptomycetaceae</taxon>
        <taxon>Streptomyces</taxon>
    </lineage>
</organism>
<name>A0ABP5XBI8_9ACTN</name>
<dbReference type="SUPFAM" id="SSF51261">
    <property type="entry name" value="Duplicated hybrid motif"/>
    <property type="match status" value="1"/>
</dbReference>
<comment type="caution">
    <text evidence="3">The sequence shown here is derived from an EMBL/GenBank/DDBJ whole genome shotgun (WGS) entry which is preliminary data.</text>
</comment>
<dbReference type="CDD" id="cd12797">
    <property type="entry name" value="M23_peptidase"/>
    <property type="match status" value="1"/>
</dbReference>
<evidence type="ECO:0000259" key="2">
    <source>
        <dbReference type="Pfam" id="PF01551"/>
    </source>
</evidence>
<feature type="compositionally biased region" description="Basic and acidic residues" evidence="1">
    <location>
        <begin position="129"/>
        <end position="158"/>
    </location>
</feature>
<gene>
    <name evidence="3" type="ORF">GCM10010405_35070</name>
</gene>
<dbReference type="InterPro" id="IPR011055">
    <property type="entry name" value="Dup_hybrid_motif"/>
</dbReference>
<proteinExistence type="predicted"/>
<sequence length="294" mass="30462">MAFTRATEKLTEKVTTFTGKLAEKHRLSGRAVRTGAGLLGAATLAATGVVGTIATPAVASSGEAHKTYALGFAQAVAVGDTIADDVRAQAQAQQRAADASRVKAEEIAAAKAVKAEKVARERAAERAAAAEREAEERRAAAKREAEERRAERTAERRAASGYVDPVAGVDTTTTYKQAGASWSSGKHSGIDFPAATGTPVRAVGPGTVVTVGWGGAYGNQIVIRHDDGRYTQYAHLSATNVTPGQRVDGGRQIGAVGSTGNSTGPHLHFEARTGAYYGSDINPITYLASKGVDV</sequence>
<dbReference type="InterPro" id="IPR050570">
    <property type="entry name" value="Cell_wall_metabolism_enzyme"/>
</dbReference>
<evidence type="ECO:0000256" key="1">
    <source>
        <dbReference type="SAM" id="MobiDB-lite"/>
    </source>
</evidence>
<dbReference type="EMBL" id="BAAASZ010000026">
    <property type="protein sequence ID" value="GAA2448699.1"/>
    <property type="molecule type" value="Genomic_DNA"/>
</dbReference>
<evidence type="ECO:0000313" key="4">
    <source>
        <dbReference type="Proteomes" id="UP001501638"/>
    </source>
</evidence>
<feature type="region of interest" description="Disordered" evidence="1">
    <location>
        <begin position="129"/>
        <end position="165"/>
    </location>
</feature>